<dbReference type="SMART" id="SM00354">
    <property type="entry name" value="HTH_LACI"/>
    <property type="match status" value="1"/>
</dbReference>
<accession>A0A3S0VAV1</accession>
<dbReference type="InterPro" id="IPR000843">
    <property type="entry name" value="HTH_LacI"/>
</dbReference>
<evidence type="ECO:0000256" key="3">
    <source>
        <dbReference type="ARBA" id="ARBA00023163"/>
    </source>
</evidence>
<evidence type="ECO:0000256" key="1">
    <source>
        <dbReference type="ARBA" id="ARBA00023015"/>
    </source>
</evidence>
<dbReference type="SUPFAM" id="SSF47413">
    <property type="entry name" value="lambda repressor-like DNA-binding domains"/>
    <property type="match status" value="1"/>
</dbReference>
<dbReference type="CDD" id="cd06267">
    <property type="entry name" value="PBP1_LacI_sugar_binding-like"/>
    <property type="match status" value="1"/>
</dbReference>
<dbReference type="PROSITE" id="PS50932">
    <property type="entry name" value="HTH_LACI_2"/>
    <property type="match status" value="1"/>
</dbReference>
<dbReference type="Proteomes" id="UP000274909">
    <property type="component" value="Unassembled WGS sequence"/>
</dbReference>
<reference evidence="6 7" key="1">
    <citation type="submission" date="2018-12" db="EMBL/GenBank/DDBJ databases">
        <authorList>
            <person name="Li F."/>
        </authorList>
    </citation>
    <scope>NUCLEOTIDE SEQUENCE [LARGE SCALE GENOMIC DNA]</scope>
    <source>
        <strain evidence="6 7">EGI 6500705</strain>
    </source>
</reference>
<feature type="domain" description="HTH lacI-type" evidence="5">
    <location>
        <begin position="14"/>
        <end position="68"/>
    </location>
</feature>
<dbReference type="EMBL" id="RZGZ01000002">
    <property type="protein sequence ID" value="RUR01009.1"/>
    <property type="molecule type" value="Genomic_DNA"/>
</dbReference>
<dbReference type="SUPFAM" id="SSF53822">
    <property type="entry name" value="Periplasmic binding protein-like I"/>
    <property type="match status" value="1"/>
</dbReference>
<evidence type="ECO:0000313" key="7">
    <source>
        <dbReference type="Proteomes" id="UP000274909"/>
    </source>
</evidence>
<keyword evidence="7" id="KW-1185">Reference proteome</keyword>
<dbReference type="GO" id="GO:0000976">
    <property type="term" value="F:transcription cis-regulatory region binding"/>
    <property type="evidence" value="ECO:0007669"/>
    <property type="project" value="TreeGrafter"/>
</dbReference>
<comment type="caution">
    <text evidence="6">The sequence shown here is derived from an EMBL/GenBank/DDBJ whole genome shotgun (WGS) entry which is preliminary data.</text>
</comment>
<name>A0A3S0VAV1_9MICO</name>
<gene>
    <name evidence="6" type="ORF">ELQ94_05595</name>
</gene>
<dbReference type="GO" id="GO:0003700">
    <property type="term" value="F:DNA-binding transcription factor activity"/>
    <property type="evidence" value="ECO:0007669"/>
    <property type="project" value="TreeGrafter"/>
</dbReference>
<dbReference type="InterPro" id="IPR028082">
    <property type="entry name" value="Peripla_BP_I"/>
</dbReference>
<dbReference type="PANTHER" id="PTHR30146">
    <property type="entry name" value="LACI-RELATED TRANSCRIPTIONAL REPRESSOR"/>
    <property type="match status" value="1"/>
</dbReference>
<keyword evidence="3" id="KW-0804">Transcription</keyword>
<evidence type="ECO:0000259" key="5">
    <source>
        <dbReference type="PROSITE" id="PS50932"/>
    </source>
</evidence>
<dbReference type="InterPro" id="IPR046335">
    <property type="entry name" value="LacI/GalR-like_sensor"/>
</dbReference>
<dbReference type="CDD" id="cd01392">
    <property type="entry name" value="HTH_LacI"/>
    <property type="match status" value="1"/>
</dbReference>
<sequence length="344" mass="36950">MGMREAAPGPQRRATRADVARRAGVSDAVVTYTLNGGAPVARATAERVLQAVADLGYQPNQAARALKSGSAHTLGLILPDGPDPVFENPFFTEFANAVEAAARRRGYALYMTPTPPDQTSVVTRLNDFATRQVDGVLVVPGEGSLDPDVLDRIGIPWLQLNTVHEQVGVDSIGADLLGGAVLATEHLIAHGHRQVAFVGEIDEREPRYRGWLATCERLGVERGPALPSEYNRQSGYAAGLEIAAMDRPPAAVFAASDLIALGVLRALHERGVSVPDDVALVSFDGSWEAEYSWPALTSVRQPIEEMAEASVAAILDRTAPDERRHRMFRGELVLRASCGVHRPA</sequence>
<dbReference type="Gene3D" id="3.40.50.2300">
    <property type="match status" value="2"/>
</dbReference>
<dbReference type="InterPro" id="IPR010982">
    <property type="entry name" value="Lambda_DNA-bd_dom_sf"/>
</dbReference>
<organism evidence="6 7">
    <name type="scientific">Labedella endophytica</name>
    <dbReference type="NCBI Taxonomy" id="1523160"/>
    <lineage>
        <taxon>Bacteria</taxon>
        <taxon>Bacillati</taxon>
        <taxon>Actinomycetota</taxon>
        <taxon>Actinomycetes</taxon>
        <taxon>Micrococcales</taxon>
        <taxon>Microbacteriaceae</taxon>
        <taxon>Labedella</taxon>
    </lineage>
</organism>
<evidence type="ECO:0000256" key="4">
    <source>
        <dbReference type="SAM" id="MobiDB-lite"/>
    </source>
</evidence>
<evidence type="ECO:0000313" key="6">
    <source>
        <dbReference type="EMBL" id="RUR01009.1"/>
    </source>
</evidence>
<dbReference type="Gene3D" id="1.10.260.40">
    <property type="entry name" value="lambda repressor-like DNA-binding domains"/>
    <property type="match status" value="1"/>
</dbReference>
<dbReference type="AlphaFoldDB" id="A0A3S0VAV1"/>
<dbReference type="Pfam" id="PF13377">
    <property type="entry name" value="Peripla_BP_3"/>
    <property type="match status" value="1"/>
</dbReference>
<evidence type="ECO:0000256" key="2">
    <source>
        <dbReference type="ARBA" id="ARBA00023125"/>
    </source>
</evidence>
<protein>
    <submittedName>
        <fullName evidence="6">LacI family transcriptional regulator</fullName>
    </submittedName>
</protein>
<dbReference type="PANTHER" id="PTHR30146:SF109">
    <property type="entry name" value="HTH-TYPE TRANSCRIPTIONAL REGULATOR GALS"/>
    <property type="match status" value="1"/>
</dbReference>
<dbReference type="Pfam" id="PF00356">
    <property type="entry name" value="LacI"/>
    <property type="match status" value="1"/>
</dbReference>
<proteinExistence type="predicted"/>
<keyword evidence="1" id="KW-0805">Transcription regulation</keyword>
<keyword evidence="2" id="KW-0238">DNA-binding</keyword>
<feature type="region of interest" description="Disordered" evidence="4">
    <location>
        <begin position="1"/>
        <end position="20"/>
    </location>
</feature>
<dbReference type="OrthoDB" id="37081at2"/>